<gene>
    <name evidence="13" type="primary">lpxK</name>
    <name evidence="14" type="ORF">H0I76_01685</name>
</gene>
<dbReference type="EC" id="2.7.1.130" evidence="3 13"/>
<sequence>MRAPEFWWASPRRPGWQARLLAPLAALWRVGAAIRASGDSEDPGVPVVCVGNLTAGGAGKTPTVVALTRRLQAQGVEPHVLLRGHGGSVSGPHRVDPDRDGAAEVGDEALIHAAIAPTWVSRDRLAGARAAARAGARVVLMDDGFQNPHVLKALSILVVDAEQGFGNGRLIPAGPLREPVETGLRRADLVLLIGAEEARAQVISEWPQLRDRKIVGARLVPVATGLPLEGEPVVAFAGIGRPGKFFDTLRQLGARIVAAEGFPDHHVYDARVLSRMLRLARGSGAMLVTTEKDAARLPAAFRREVMVVQVALEPDAWDVIDTALDHLTGH</sequence>
<evidence type="ECO:0000256" key="9">
    <source>
        <dbReference type="ARBA" id="ARBA00022777"/>
    </source>
</evidence>
<evidence type="ECO:0000256" key="12">
    <source>
        <dbReference type="ARBA" id="ARBA00029757"/>
    </source>
</evidence>
<evidence type="ECO:0000256" key="10">
    <source>
        <dbReference type="ARBA" id="ARBA00022840"/>
    </source>
</evidence>
<proteinExistence type="inferred from homology"/>
<evidence type="ECO:0000256" key="1">
    <source>
        <dbReference type="ARBA" id="ARBA00002274"/>
    </source>
</evidence>
<dbReference type="InterPro" id="IPR003758">
    <property type="entry name" value="LpxK"/>
</dbReference>
<keyword evidence="8 13" id="KW-0547">Nucleotide-binding</keyword>
<evidence type="ECO:0000256" key="8">
    <source>
        <dbReference type="ARBA" id="ARBA00022741"/>
    </source>
</evidence>
<keyword evidence="7 13" id="KW-0808">Transferase</keyword>
<dbReference type="RefSeq" id="WP_200607776.1">
    <property type="nucleotide sequence ID" value="NZ_JAEHHL010000001.1"/>
</dbReference>
<accession>A0A8J7SCH4</accession>
<evidence type="ECO:0000256" key="6">
    <source>
        <dbReference type="ARBA" id="ARBA00022556"/>
    </source>
</evidence>
<evidence type="ECO:0000256" key="7">
    <source>
        <dbReference type="ARBA" id="ARBA00022679"/>
    </source>
</evidence>
<dbReference type="InterPro" id="IPR027417">
    <property type="entry name" value="P-loop_NTPase"/>
</dbReference>
<evidence type="ECO:0000256" key="11">
    <source>
        <dbReference type="ARBA" id="ARBA00023098"/>
    </source>
</evidence>
<reference evidence="14" key="1">
    <citation type="submission" date="2020-12" db="EMBL/GenBank/DDBJ databases">
        <title>Bacterial taxonomy.</title>
        <authorList>
            <person name="Pan X."/>
        </authorList>
    </citation>
    <scope>NUCLEOTIDE SEQUENCE</scope>
    <source>
        <strain evidence="14">M0105</strain>
    </source>
</reference>
<dbReference type="Proteomes" id="UP000655420">
    <property type="component" value="Unassembled WGS sequence"/>
</dbReference>
<comment type="caution">
    <text evidence="14">The sequence shown here is derived from an EMBL/GenBank/DDBJ whole genome shotgun (WGS) entry which is preliminary data.</text>
</comment>
<dbReference type="GO" id="GO:0009029">
    <property type="term" value="F:lipid-A 4'-kinase activity"/>
    <property type="evidence" value="ECO:0007669"/>
    <property type="project" value="UniProtKB-UniRule"/>
</dbReference>
<comment type="function">
    <text evidence="1 13">Transfers the gamma-phosphate of ATP to the 4'-position of a tetraacyldisaccharide 1-phosphate intermediate (termed DS-1-P) to form tetraacyldisaccharide 1,4'-bis-phosphate (lipid IVA).</text>
</comment>
<dbReference type="GO" id="GO:0009245">
    <property type="term" value="P:lipid A biosynthetic process"/>
    <property type="evidence" value="ECO:0007669"/>
    <property type="project" value="UniProtKB-UniRule"/>
</dbReference>
<evidence type="ECO:0000256" key="2">
    <source>
        <dbReference type="ARBA" id="ARBA00004870"/>
    </source>
</evidence>
<dbReference type="SUPFAM" id="SSF52540">
    <property type="entry name" value="P-loop containing nucleoside triphosphate hydrolases"/>
    <property type="match status" value="1"/>
</dbReference>
<keyword evidence="10 13" id="KW-0067">ATP-binding</keyword>
<dbReference type="PANTHER" id="PTHR42724">
    <property type="entry name" value="TETRAACYLDISACCHARIDE 4'-KINASE"/>
    <property type="match status" value="1"/>
</dbReference>
<keyword evidence="6 13" id="KW-0441">Lipid A biosynthesis</keyword>
<name>A0A8J7SCH4_9RHOB</name>
<dbReference type="GO" id="GO:0005524">
    <property type="term" value="F:ATP binding"/>
    <property type="evidence" value="ECO:0007669"/>
    <property type="project" value="UniProtKB-UniRule"/>
</dbReference>
<dbReference type="PANTHER" id="PTHR42724:SF1">
    <property type="entry name" value="TETRAACYLDISACCHARIDE 4'-KINASE, MITOCHONDRIAL-RELATED"/>
    <property type="match status" value="1"/>
</dbReference>
<dbReference type="UniPathway" id="UPA00359">
    <property type="reaction ID" value="UER00482"/>
</dbReference>
<keyword evidence="11 13" id="KW-0443">Lipid metabolism</keyword>
<organism evidence="14 15">
    <name type="scientific">Thermohalobaculum xanthum</name>
    <dbReference type="NCBI Taxonomy" id="2753746"/>
    <lineage>
        <taxon>Bacteria</taxon>
        <taxon>Pseudomonadati</taxon>
        <taxon>Pseudomonadota</taxon>
        <taxon>Alphaproteobacteria</taxon>
        <taxon>Rhodobacterales</taxon>
        <taxon>Paracoccaceae</taxon>
        <taxon>Thermohalobaculum</taxon>
    </lineage>
</organism>
<dbReference type="NCBIfam" id="TIGR00682">
    <property type="entry name" value="lpxK"/>
    <property type="match status" value="1"/>
</dbReference>
<evidence type="ECO:0000256" key="4">
    <source>
        <dbReference type="ARBA" id="ARBA00016436"/>
    </source>
</evidence>
<dbReference type="GO" id="GO:0005886">
    <property type="term" value="C:plasma membrane"/>
    <property type="evidence" value="ECO:0007669"/>
    <property type="project" value="TreeGrafter"/>
</dbReference>
<keyword evidence="5 13" id="KW-0444">Lipid biosynthesis</keyword>
<feature type="binding site" evidence="13">
    <location>
        <begin position="54"/>
        <end position="61"/>
    </location>
    <ligand>
        <name>ATP</name>
        <dbReference type="ChEBI" id="CHEBI:30616"/>
    </ligand>
</feature>
<dbReference type="Pfam" id="PF02606">
    <property type="entry name" value="LpxK"/>
    <property type="match status" value="1"/>
</dbReference>
<comment type="similarity">
    <text evidence="13">Belongs to the LpxK family.</text>
</comment>
<evidence type="ECO:0000313" key="15">
    <source>
        <dbReference type="Proteomes" id="UP000655420"/>
    </source>
</evidence>
<keyword evidence="15" id="KW-1185">Reference proteome</keyword>
<evidence type="ECO:0000256" key="5">
    <source>
        <dbReference type="ARBA" id="ARBA00022516"/>
    </source>
</evidence>
<dbReference type="HAMAP" id="MF_00409">
    <property type="entry name" value="LpxK"/>
    <property type="match status" value="1"/>
</dbReference>
<protein>
    <recommendedName>
        <fullName evidence="4 13">Tetraacyldisaccharide 4'-kinase</fullName>
        <ecNumber evidence="3 13">2.7.1.130</ecNumber>
    </recommendedName>
    <alternativeName>
        <fullName evidence="12 13">Lipid A 4'-kinase</fullName>
    </alternativeName>
</protein>
<dbReference type="EMBL" id="JAEHHL010000001">
    <property type="protein sequence ID" value="MBK0397887.1"/>
    <property type="molecule type" value="Genomic_DNA"/>
</dbReference>
<evidence type="ECO:0000256" key="13">
    <source>
        <dbReference type="HAMAP-Rule" id="MF_00409"/>
    </source>
</evidence>
<comment type="catalytic activity">
    <reaction evidence="13">
        <text>a lipid A disaccharide + ATP = a lipid IVA + ADP + H(+)</text>
        <dbReference type="Rhea" id="RHEA:67840"/>
        <dbReference type="ChEBI" id="CHEBI:15378"/>
        <dbReference type="ChEBI" id="CHEBI:30616"/>
        <dbReference type="ChEBI" id="CHEBI:176343"/>
        <dbReference type="ChEBI" id="CHEBI:176425"/>
        <dbReference type="ChEBI" id="CHEBI:456216"/>
        <dbReference type="EC" id="2.7.1.130"/>
    </reaction>
</comment>
<dbReference type="GO" id="GO:0009244">
    <property type="term" value="P:lipopolysaccharide core region biosynthetic process"/>
    <property type="evidence" value="ECO:0007669"/>
    <property type="project" value="TreeGrafter"/>
</dbReference>
<keyword evidence="9 13" id="KW-0418">Kinase</keyword>
<evidence type="ECO:0000313" key="14">
    <source>
        <dbReference type="EMBL" id="MBK0397887.1"/>
    </source>
</evidence>
<comment type="pathway">
    <text evidence="2 13">Glycolipid biosynthesis; lipid IV(A) biosynthesis; lipid IV(A) from (3R)-3-hydroxytetradecanoyl-[acyl-carrier-protein] and UDP-N-acetyl-alpha-D-glucosamine: step 6/6.</text>
</comment>
<dbReference type="AlphaFoldDB" id="A0A8J7SCH4"/>
<evidence type="ECO:0000256" key="3">
    <source>
        <dbReference type="ARBA" id="ARBA00012071"/>
    </source>
</evidence>